<sequence length="204" mass="23325">MLYSPILEKSEFQLSPVPHTLPVPIPCYCHGSSNDNGYANNYYRPLSLPAPSRTEVDPTTNTEIIAGSLQSTHLVLSREKKLPSESDIEKYAQDNLNIHKKGIFRKKFSVHDMLSWSKDPIRKPMLVISDKALKKDACELFKLVQIYMSDRKAKLGMTLNSVALEICNYGYSKAGLRDELYIQICRQTTENPRRYVLCCTEIYE</sequence>
<dbReference type="InterPro" id="IPR000857">
    <property type="entry name" value="MyTH4_dom"/>
</dbReference>
<dbReference type="Gene3D" id="1.25.40.530">
    <property type="entry name" value="MyTH4 domain"/>
    <property type="match status" value="1"/>
</dbReference>
<dbReference type="Proteomes" id="UP000027135">
    <property type="component" value="Unassembled WGS sequence"/>
</dbReference>
<proteinExistence type="predicted"/>
<evidence type="ECO:0000313" key="2">
    <source>
        <dbReference type="EMBL" id="KDR16537.1"/>
    </source>
</evidence>
<dbReference type="GO" id="GO:0005737">
    <property type="term" value="C:cytoplasm"/>
    <property type="evidence" value="ECO:0007669"/>
    <property type="project" value="TreeGrafter"/>
</dbReference>
<dbReference type="EMBL" id="KK852788">
    <property type="protein sequence ID" value="KDR16537.1"/>
    <property type="molecule type" value="Genomic_DNA"/>
</dbReference>
<dbReference type="SMART" id="SM00139">
    <property type="entry name" value="MyTH4"/>
    <property type="match status" value="1"/>
</dbReference>
<dbReference type="InParanoid" id="A0A067RA34"/>
<dbReference type="PROSITE" id="PS51016">
    <property type="entry name" value="MYTH4"/>
    <property type="match status" value="1"/>
</dbReference>
<dbReference type="eggNOG" id="ENOG502QR6X">
    <property type="taxonomic scope" value="Eukaryota"/>
</dbReference>
<protein>
    <recommendedName>
        <fullName evidence="1">MyTH4 domain-containing protein</fullName>
    </recommendedName>
</protein>
<dbReference type="InterPro" id="IPR038185">
    <property type="entry name" value="MyTH4_dom_sf"/>
</dbReference>
<organism evidence="2 3">
    <name type="scientific">Zootermopsis nevadensis</name>
    <name type="common">Dampwood termite</name>
    <dbReference type="NCBI Taxonomy" id="136037"/>
    <lineage>
        <taxon>Eukaryota</taxon>
        <taxon>Metazoa</taxon>
        <taxon>Ecdysozoa</taxon>
        <taxon>Arthropoda</taxon>
        <taxon>Hexapoda</taxon>
        <taxon>Insecta</taxon>
        <taxon>Pterygota</taxon>
        <taxon>Neoptera</taxon>
        <taxon>Polyneoptera</taxon>
        <taxon>Dictyoptera</taxon>
        <taxon>Blattodea</taxon>
        <taxon>Blattoidea</taxon>
        <taxon>Termitoidae</taxon>
        <taxon>Termopsidae</taxon>
        <taxon>Zootermopsis</taxon>
    </lineage>
</organism>
<evidence type="ECO:0000313" key="3">
    <source>
        <dbReference type="Proteomes" id="UP000027135"/>
    </source>
</evidence>
<evidence type="ECO:0000259" key="1">
    <source>
        <dbReference type="PROSITE" id="PS51016"/>
    </source>
</evidence>
<name>A0A067RA34_ZOONE</name>
<dbReference type="GO" id="GO:0005856">
    <property type="term" value="C:cytoskeleton"/>
    <property type="evidence" value="ECO:0007669"/>
    <property type="project" value="InterPro"/>
</dbReference>
<gene>
    <name evidence="2" type="ORF">L798_09927</name>
</gene>
<feature type="domain" description="MyTH4" evidence="1">
    <location>
        <begin position="116"/>
        <end position="204"/>
    </location>
</feature>
<reference evidence="2 3" key="1">
    <citation type="journal article" date="2014" name="Nat. Commun.">
        <title>Molecular traces of alternative social organization in a termite genome.</title>
        <authorList>
            <person name="Terrapon N."/>
            <person name="Li C."/>
            <person name="Robertson H.M."/>
            <person name="Ji L."/>
            <person name="Meng X."/>
            <person name="Booth W."/>
            <person name="Chen Z."/>
            <person name="Childers C.P."/>
            <person name="Glastad K.M."/>
            <person name="Gokhale K."/>
            <person name="Gowin J."/>
            <person name="Gronenberg W."/>
            <person name="Hermansen R.A."/>
            <person name="Hu H."/>
            <person name="Hunt B.G."/>
            <person name="Huylmans A.K."/>
            <person name="Khalil S.M."/>
            <person name="Mitchell R.D."/>
            <person name="Munoz-Torres M.C."/>
            <person name="Mustard J.A."/>
            <person name="Pan H."/>
            <person name="Reese J.T."/>
            <person name="Scharf M.E."/>
            <person name="Sun F."/>
            <person name="Vogel H."/>
            <person name="Xiao J."/>
            <person name="Yang W."/>
            <person name="Yang Z."/>
            <person name="Yang Z."/>
            <person name="Zhou J."/>
            <person name="Zhu J."/>
            <person name="Brent C.S."/>
            <person name="Elsik C.G."/>
            <person name="Goodisman M.A."/>
            <person name="Liberles D.A."/>
            <person name="Roe R.M."/>
            <person name="Vargo E.L."/>
            <person name="Vilcinskas A."/>
            <person name="Wang J."/>
            <person name="Bornberg-Bauer E."/>
            <person name="Korb J."/>
            <person name="Zhang G."/>
            <person name="Liebig J."/>
        </authorList>
    </citation>
    <scope>NUCLEOTIDE SEQUENCE [LARGE SCALE GENOMIC DNA]</scope>
    <source>
        <tissue evidence="2">Whole organism</tissue>
    </source>
</reference>
<dbReference type="AlphaFoldDB" id="A0A067RA34"/>
<dbReference type="GO" id="GO:0005096">
    <property type="term" value="F:GTPase activator activity"/>
    <property type="evidence" value="ECO:0007669"/>
    <property type="project" value="TreeGrafter"/>
</dbReference>
<dbReference type="PANTHER" id="PTHR45876">
    <property type="entry name" value="FI04035P"/>
    <property type="match status" value="1"/>
</dbReference>
<dbReference type="Pfam" id="PF00784">
    <property type="entry name" value="MyTH4"/>
    <property type="match status" value="1"/>
</dbReference>
<dbReference type="PANTHER" id="PTHR45876:SF8">
    <property type="entry name" value="FI04035P"/>
    <property type="match status" value="1"/>
</dbReference>
<dbReference type="STRING" id="136037.A0A067RA34"/>
<accession>A0A067RA34</accession>
<keyword evidence="3" id="KW-1185">Reference proteome</keyword>